<evidence type="ECO:0000259" key="3">
    <source>
        <dbReference type="Pfam" id="PF00156"/>
    </source>
</evidence>
<dbReference type="GeneID" id="29392734"/>
<name>D8ITK4_HERSS</name>
<dbReference type="Gene3D" id="3.40.50.2020">
    <property type="match status" value="1"/>
</dbReference>
<dbReference type="InterPro" id="IPR029057">
    <property type="entry name" value="PRTase-like"/>
</dbReference>
<dbReference type="InterPro" id="IPR000836">
    <property type="entry name" value="PRTase_dom"/>
</dbReference>
<dbReference type="PANTHER" id="PTHR47505:SF1">
    <property type="entry name" value="DNA UTILIZATION PROTEIN YHGH"/>
    <property type="match status" value="1"/>
</dbReference>
<keyword evidence="5" id="KW-0808">Transferase</keyword>
<dbReference type="AlphaFoldDB" id="D8ITK4"/>
<keyword evidence="5" id="KW-0328">Glycosyltransferase</keyword>
<evidence type="ECO:0000256" key="2">
    <source>
        <dbReference type="SAM" id="MobiDB-lite"/>
    </source>
</evidence>
<dbReference type="eggNOG" id="COG1040">
    <property type="taxonomic scope" value="Bacteria"/>
</dbReference>
<sequence length="299" mass="31991">MDRTSPKPASSQASSQATSPAKPATAAAAAAKGTSSAGYRRAAAPAPKKNSGPHWLKRLLARVPPLLPSACALCGAEGREILCAPCHKRFYTRQHRRCIQCAMPMPVTGKELRCGACLKDRPAFDATIVATDYFAPSDQLALALKFGGDLRLAPLLARLIHDASRRNPVPGSDVALPMPSLLAPVPLGRTRLQERGFNQALEIAKPLSQLMGLPLQPQLLERKKETEAQSALPVGARARNVRSAFALPFATMDQVRGLHVGIVDDVMTTGATLNEVAIVLKRHGARRVTNLVFARTLPV</sequence>
<dbReference type="PANTHER" id="PTHR47505">
    <property type="entry name" value="DNA UTILIZATION PROTEIN YHGH"/>
    <property type="match status" value="1"/>
</dbReference>
<evidence type="ECO:0000256" key="1">
    <source>
        <dbReference type="ARBA" id="ARBA00008007"/>
    </source>
</evidence>
<reference evidence="5 6" key="1">
    <citation type="submission" date="2010-04" db="EMBL/GenBank/DDBJ databases">
        <title>The genome of Herbaspirillum seropedicae SmR1, an endophytic, nitrogen-fixing, plant-growth promoting beta-Proteobacteria.</title>
        <authorList>
            <person name="Pedrosa F.O."/>
            <person name="Monteiro R.A."/>
            <person name="Wassem R."/>
            <person name="Cruz L.M."/>
            <person name="Ayub R.A."/>
            <person name="Colauto N.B."/>
            <person name="Fernandez M.A."/>
            <person name="Fungaro M.H.P."/>
            <person name="Grisard E.C."/>
            <person name="Hungria M."/>
            <person name="Madeira H.M.F."/>
            <person name="Nodari R.O."/>
            <person name="Osaku C.A."/>
            <person name="Petzl-Erler M.L."/>
            <person name="Terenzi H."/>
            <person name="Vieira L.G.E."/>
            <person name="Almeida M.I.M."/>
            <person name="Alves L.R."/>
            <person name="Arantes O.M.N."/>
            <person name="Balsanelli E."/>
            <person name="Barcellos F.G."/>
            <person name="Baura V.A."/>
            <person name="Binde D.R."/>
            <person name="Campo R.J."/>
            <person name="Chubatsu L.S."/>
            <person name="Chueire L.M.O."/>
            <person name="Ciferri R.R."/>
            <person name="Correa L.C."/>
            <person name="da Conceicao Silva J.L."/>
            <person name="Dabul A.N.G."/>
            <person name="Dambros B.P."/>
            <person name="Faoro H."/>
            <person name="Favetti A."/>
            <person name="Friedermann G."/>
            <person name="Furlaneto M.C."/>
            <person name="Gasques L.S."/>
            <person name="Gimenes C.C.T."/>
            <person name="Gioppo N.M.R."/>
            <person name="Glienke-Blanco C."/>
            <person name="Godoy L.P."/>
            <person name="Guerra M.P."/>
            <person name="Karp S."/>
            <person name="Kava-Cordeiro V."/>
            <person name="Margarido V.P."/>
            <person name="Mathioni S.M."/>
            <person name="Menck-Soares M.A."/>
            <person name="Murace N.K."/>
            <person name="Nicolas M.F."/>
            <person name="Oliveira C.E.C."/>
            <person name="Pagnan N.A.B."/>
            <person name="Pamphile J.A."/>
            <person name="Patussi E.V."/>
            <person name="Pereira L.F.P."/>
            <person name="Pereira-Ferrari L."/>
            <person name="Pinto F.G.S."/>
            <person name="Precoma C."/>
            <person name="Prioli A.J."/>
            <person name="Prioli S.M.A.P."/>
            <person name="Raittz R.T."/>
            <person name="Ramos H.J.O."/>
            <person name="Ribeiro E.M.S.F."/>
            <person name="Rigo L.U."/>
            <person name="Rocha C.L.M.S.C."/>
            <person name="Rocha S.N."/>
            <person name="Santos K."/>
            <person name="Satori D."/>
            <person name="Silva A.G."/>
            <person name="Simao R.C.G."/>
            <person name="Soares M.A.M."/>
            <person name="Souza E.M."/>
            <person name="Steffens M.B.R."/>
            <person name="Steindel M."/>
            <person name="Tadra-Sfeir M.Z."/>
            <person name="Takahashi E.K."/>
            <person name="Torres R.A."/>
            <person name="Valle J.S."/>
            <person name="Vernal J.I."/>
            <person name="Vilas-Boas L.A."/>
            <person name="Watanabe M.A.E."/>
            <person name="Weiss V.A."/>
            <person name="Yates M.A."/>
            <person name="Souza E.M."/>
        </authorList>
    </citation>
    <scope>NUCLEOTIDE SEQUENCE [LARGE SCALE GENOMIC DNA]</scope>
    <source>
        <strain evidence="5 6">SmR1</strain>
    </source>
</reference>
<dbReference type="OrthoDB" id="9793412at2"/>
<dbReference type="SUPFAM" id="SSF53271">
    <property type="entry name" value="PRTase-like"/>
    <property type="match status" value="1"/>
</dbReference>
<dbReference type="InterPro" id="IPR051910">
    <property type="entry name" value="ComF/GntX_DNA_util-trans"/>
</dbReference>
<evidence type="ECO:0000259" key="4">
    <source>
        <dbReference type="Pfam" id="PF18912"/>
    </source>
</evidence>
<dbReference type="RefSeq" id="WP_013236091.1">
    <property type="nucleotide sequence ID" value="NC_014323.1"/>
</dbReference>
<organism evidence="5 6">
    <name type="scientific">Herbaspirillum seropedicae (strain SmR1)</name>
    <dbReference type="NCBI Taxonomy" id="757424"/>
    <lineage>
        <taxon>Bacteria</taxon>
        <taxon>Pseudomonadati</taxon>
        <taxon>Pseudomonadota</taxon>
        <taxon>Betaproteobacteria</taxon>
        <taxon>Burkholderiales</taxon>
        <taxon>Oxalobacteraceae</taxon>
        <taxon>Herbaspirillum</taxon>
    </lineage>
</organism>
<evidence type="ECO:0000313" key="5">
    <source>
        <dbReference type="EMBL" id="ADJ65634.1"/>
    </source>
</evidence>
<feature type="domain" description="Double zinc ribbon" evidence="4">
    <location>
        <begin position="66"/>
        <end position="118"/>
    </location>
</feature>
<dbReference type="Pfam" id="PF00156">
    <property type="entry name" value="Pribosyltran"/>
    <property type="match status" value="1"/>
</dbReference>
<dbReference type="EMBL" id="CP002039">
    <property type="protein sequence ID" value="ADJ65634.1"/>
    <property type="molecule type" value="Genomic_DNA"/>
</dbReference>
<dbReference type="HOGENOM" id="CLU_054549_0_1_4"/>
<protein>
    <submittedName>
        <fullName evidence="5">Amidophosphoribosyltransferase protein</fullName>
    </submittedName>
</protein>
<dbReference type="InterPro" id="IPR044005">
    <property type="entry name" value="DZR_2"/>
</dbReference>
<dbReference type="STRING" id="757424.Hsero_4164"/>
<feature type="region of interest" description="Disordered" evidence="2">
    <location>
        <begin position="1"/>
        <end position="51"/>
    </location>
</feature>
<gene>
    <name evidence="5" type="primary">comFC</name>
    <name evidence="5" type="ordered locus">Hsero_4164</name>
</gene>
<dbReference type="GO" id="GO:0016757">
    <property type="term" value="F:glycosyltransferase activity"/>
    <property type="evidence" value="ECO:0007669"/>
    <property type="project" value="UniProtKB-KW"/>
</dbReference>
<feature type="domain" description="Phosphoribosyltransferase" evidence="3">
    <location>
        <begin position="201"/>
        <end position="292"/>
    </location>
</feature>
<dbReference type="Pfam" id="PF18912">
    <property type="entry name" value="DZR_2"/>
    <property type="match status" value="1"/>
</dbReference>
<dbReference type="CDD" id="cd06223">
    <property type="entry name" value="PRTases_typeI"/>
    <property type="match status" value="1"/>
</dbReference>
<evidence type="ECO:0000313" key="6">
    <source>
        <dbReference type="Proteomes" id="UP000000329"/>
    </source>
</evidence>
<proteinExistence type="inferred from homology"/>
<accession>D8ITK4</accession>
<feature type="compositionally biased region" description="Low complexity" evidence="2">
    <location>
        <begin position="1"/>
        <end position="38"/>
    </location>
</feature>
<comment type="similarity">
    <text evidence="1">Belongs to the ComF/GntX family.</text>
</comment>
<dbReference type="KEGG" id="hse:Hsero_4164"/>
<dbReference type="Proteomes" id="UP000000329">
    <property type="component" value="Chromosome"/>
</dbReference>
<keyword evidence="6" id="KW-1185">Reference proteome</keyword>